<reference evidence="1 2" key="1">
    <citation type="submission" date="2020-03" db="EMBL/GenBank/DDBJ databases">
        <title>Whole genome shotgun sequence of Phytohabitans houttuyneae NBRC 108639.</title>
        <authorList>
            <person name="Komaki H."/>
            <person name="Tamura T."/>
        </authorList>
    </citation>
    <scope>NUCLEOTIDE SEQUENCE [LARGE SCALE GENOMIC DNA]</scope>
    <source>
        <strain evidence="1 2">NBRC 108639</strain>
    </source>
</reference>
<organism evidence="1 2">
    <name type="scientific">Phytohabitans houttuyneae</name>
    <dbReference type="NCBI Taxonomy" id="1076126"/>
    <lineage>
        <taxon>Bacteria</taxon>
        <taxon>Bacillati</taxon>
        <taxon>Actinomycetota</taxon>
        <taxon>Actinomycetes</taxon>
        <taxon>Micromonosporales</taxon>
        <taxon>Micromonosporaceae</taxon>
    </lineage>
</organism>
<proteinExistence type="predicted"/>
<dbReference type="Proteomes" id="UP000482800">
    <property type="component" value="Unassembled WGS sequence"/>
</dbReference>
<dbReference type="EMBL" id="BLPF01000002">
    <property type="protein sequence ID" value="GFJ82415.1"/>
    <property type="molecule type" value="Genomic_DNA"/>
</dbReference>
<sequence length="158" mass="16801">MIGMRTAVVRVVIDRDGVLSPADYEAGLRRLRERGTEVVASPAGRLPDRNREVELIVPGLDPADVDKHATACAEAFGVPAAAGVVTYISRGTDDDAHGVLAAFKVDGTVERTFDGDGEVVTVTLDPAGMRRVPESRLHTALEAALNCEVRIRATPSAR</sequence>
<protein>
    <submittedName>
        <fullName evidence="1">Uncharacterized protein</fullName>
    </submittedName>
</protein>
<name>A0A6V8KP05_9ACTN</name>
<evidence type="ECO:0000313" key="1">
    <source>
        <dbReference type="EMBL" id="GFJ82415.1"/>
    </source>
</evidence>
<reference evidence="1 2" key="2">
    <citation type="submission" date="2020-03" db="EMBL/GenBank/DDBJ databases">
        <authorList>
            <person name="Ichikawa N."/>
            <person name="Kimura A."/>
            <person name="Kitahashi Y."/>
            <person name="Uohara A."/>
        </authorList>
    </citation>
    <scope>NUCLEOTIDE SEQUENCE [LARGE SCALE GENOMIC DNA]</scope>
    <source>
        <strain evidence="1 2">NBRC 108639</strain>
    </source>
</reference>
<accession>A0A6V8KP05</accession>
<comment type="caution">
    <text evidence="1">The sequence shown here is derived from an EMBL/GenBank/DDBJ whole genome shotgun (WGS) entry which is preliminary data.</text>
</comment>
<keyword evidence="2" id="KW-1185">Reference proteome</keyword>
<gene>
    <name evidence="1" type="ORF">Phou_065950</name>
</gene>
<dbReference type="AlphaFoldDB" id="A0A6V8KP05"/>
<evidence type="ECO:0000313" key="2">
    <source>
        <dbReference type="Proteomes" id="UP000482800"/>
    </source>
</evidence>